<dbReference type="GO" id="GO:0000812">
    <property type="term" value="C:Swr1 complex"/>
    <property type="evidence" value="ECO:0007669"/>
    <property type="project" value="TreeGrafter"/>
</dbReference>
<protein>
    <recommendedName>
        <fullName evidence="2">SWR1-complex protein 5</fullName>
    </recommendedName>
</protein>
<evidence type="ECO:0000256" key="2">
    <source>
        <dbReference type="ARBA" id="ARBA00019138"/>
    </source>
</evidence>
<feature type="region of interest" description="Disordered" evidence="4">
    <location>
        <begin position="183"/>
        <end position="226"/>
    </location>
</feature>
<comment type="caution">
    <text evidence="6">The sequence shown here is derived from an EMBL/GenBank/DDBJ whole genome shotgun (WGS) entry which is preliminary data.</text>
</comment>
<evidence type="ECO:0000313" key="6">
    <source>
        <dbReference type="EMBL" id="GMM36161.1"/>
    </source>
</evidence>
<dbReference type="Pfam" id="PF07572">
    <property type="entry name" value="BCNT"/>
    <property type="match status" value="1"/>
</dbReference>
<name>A0AAV5QN79_9ASCO</name>
<proteinExistence type="inferred from homology"/>
<feature type="domain" description="BCNT-C" evidence="5">
    <location>
        <begin position="220"/>
        <end position="292"/>
    </location>
</feature>
<evidence type="ECO:0000313" key="7">
    <source>
        <dbReference type="Proteomes" id="UP001360560"/>
    </source>
</evidence>
<feature type="compositionally biased region" description="Polar residues" evidence="4">
    <location>
        <begin position="131"/>
        <end position="144"/>
    </location>
</feature>
<comment type="function">
    <text evidence="3">Component of the SWR1 complex which mediates the ATP-dependent exchange of histone H2A for the H2A variant HZT1 leading to transcriptional regulation of selected genes by chromatin remodeling. Involved in chromosome stability.</text>
</comment>
<dbReference type="PANTHER" id="PTHR48407">
    <property type="entry name" value="CRANIOFACIAL DEVELOPMENT PROTEIN 1"/>
    <property type="match status" value="1"/>
</dbReference>
<feature type="region of interest" description="Disordered" evidence="4">
    <location>
        <begin position="121"/>
        <end position="145"/>
    </location>
</feature>
<dbReference type="PANTHER" id="PTHR48407:SF1">
    <property type="entry name" value="CRANIOFACIAL DEVELOPMENT PROTEIN 1"/>
    <property type="match status" value="1"/>
</dbReference>
<dbReference type="RefSeq" id="XP_064853157.1">
    <property type="nucleotide sequence ID" value="XM_064997085.1"/>
</dbReference>
<sequence length="292" mass="32994">MSSQDNNDNRPKRKEEEEDDDDDSSDEDYVPGNNAQVDNDDDEDDDDYKDDEETQKTVQEIKKAGYSKIESSEGGLIKTRNQRLQEQQQKQDNQHLALLNEPANPTSVDIDSIWDEMKSNTNASAIKPASVSDNTTTPIATTPSIEEEKIKITRTYEYAGETISEDKWVLKSSAEAKAYHNSLKIEASSITKDSTPESSSDTTPKPSASINNKPPPRKRRAKKSIVDNIIKSSKMAKISTLEKSRLDWANYVDSNKLNDELRKHNKDGYLSKQDFLSRVESNIDNKIKESKK</sequence>
<keyword evidence="7" id="KW-1185">Reference proteome</keyword>
<dbReference type="PROSITE" id="PS51279">
    <property type="entry name" value="BCNT_C"/>
    <property type="match status" value="1"/>
</dbReference>
<dbReference type="GeneID" id="90074136"/>
<reference evidence="6 7" key="1">
    <citation type="journal article" date="2023" name="Elife">
        <title>Identification of key yeast species and microbe-microbe interactions impacting larval growth of Drosophila in the wild.</title>
        <authorList>
            <person name="Mure A."/>
            <person name="Sugiura Y."/>
            <person name="Maeda R."/>
            <person name="Honda K."/>
            <person name="Sakurai N."/>
            <person name="Takahashi Y."/>
            <person name="Watada M."/>
            <person name="Katoh T."/>
            <person name="Gotoh A."/>
            <person name="Gotoh Y."/>
            <person name="Taniguchi I."/>
            <person name="Nakamura K."/>
            <person name="Hayashi T."/>
            <person name="Katayama T."/>
            <person name="Uemura T."/>
            <person name="Hattori Y."/>
        </authorList>
    </citation>
    <scope>NUCLEOTIDE SEQUENCE [LARGE SCALE GENOMIC DNA]</scope>
    <source>
        <strain evidence="6 7">SC-9</strain>
    </source>
</reference>
<gene>
    <name evidence="6" type="ORF">DASC09_034860</name>
</gene>
<dbReference type="Proteomes" id="UP001360560">
    <property type="component" value="Unassembled WGS sequence"/>
</dbReference>
<evidence type="ECO:0000259" key="5">
    <source>
        <dbReference type="PROSITE" id="PS51279"/>
    </source>
</evidence>
<feature type="compositionally biased region" description="Acidic residues" evidence="4">
    <location>
        <begin position="38"/>
        <end position="53"/>
    </location>
</feature>
<feature type="region of interest" description="Disordered" evidence="4">
    <location>
        <begin position="1"/>
        <end position="108"/>
    </location>
</feature>
<comment type="similarity">
    <text evidence="1">Belongs to the SWC5 family.</text>
</comment>
<organism evidence="6 7">
    <name type="scientific">Saccharomycopsis crataegensis</name>
    <dbReference type="NCBI Taxonomy" id="43959"/>
    <lineage>
        <taxon>Eukaryota</taxon>
        <taxon>Fungi</taxon>
        <taxon>Dikarya</taxon>
        <taxon>Ascomycota</taxon>
        <taxon>Saccharomycotina</taxon>
        <taxon>Saccharomycetes</taxon>
        <taxon>Saccharomycopsidaceae</taxon>
        <taxon>Saccharomycopsis</taxon>
    </lineage>
</organism>
<evidence type="ECO:0000256" key="4">
    <source>
        <dbReference type="SAM" id="MobiDB-lite"/>
    </source>
</evidence>
<dbReference type="EMBL" id="BTFZ01000011">
    <property type="protein sequence ID" value="GMM36161.1"/>
    <property type="molecule type" value="Genomic_DNA"/>
</dbReference>
<evidence type="ECO:0000256" key="3">
    <source>
        <dbReference type="ARBA" id="ARBA00025222"/>
    </source>
</evidence>
<dbReference type="AlphaFoldDB" id="A0AAV5QN79"/>
<accession>A0AAV5QN79</accession>
<dbReference type="InterPro" id="IPR027124">
    <property type="entry name" value="Swc5/CFDP1/2"/>
</dbReference>
<feature type="compositionally biased region" description="Low complexity" evidence="4">
    <location>
        <begin position="82"/>
        <end position="91"/>
    </location>
</feature>
<feature type="compositionally biased region" description="Acidic residues" evidence="4">
    <location>
        <begin position="16"/>
        <end position="29"/>
    </location>
</feature>
<dbReference type="InterPro" id="IPR011421">
    <property type="entry name" value="BCNT-C"/>
</dbReference>
<evidence type="ECO:0000256" key="1">
    <source>
        <dbReference type="ARBA" id="ARBA00010465"/>
    </source>
</evidence>
<feature type="compositionally biased region" description="Low complexity" evidence="4">
    <location>
        <begin position="191"/>
        <end position="207"/>
    </location>
</feature>